<comment type="caution">
    <text evidence="1">The sequence shown here is derived from an EMBL/GenBank/DDBJ whole genome shotgun (WGS) entry which is preliminary data.</text>
</comment>
<accession>A0ACB9MYC6</accession>
<name>A0ACB9MYC6_BAUVA</name>
<dbReference type="EMBL" id="CM039433">
    <property type="protein sequence ID" value="KAI4328676.1"/>
    <property type="molecule type" value="Genomic_DNA"/>
</dbReference>
<reference evidence="1 2" key="1">
    <citation type="journal article" date="2022" name="DNA Res.">
        <title>Chromosomal-level genome assembly of the orchid tree Bauhinia variegata (Leguminosae; Cercidoideae) supports the allotetraploid origin hypothesis of Bauhinia.</title>
        <authorList>
            <person name="Zhong Y."/>
            <person name="Chen Y."/>
            <person name="Zheng D."/>
            <person name="Pang J."/>
            <person name="Liu Y."/>
            <person name="Luo S."/>
            <person name="Meng S."/>
            <person name="Qian L."/>
            <person name="Wei D."/>
            <person name="Dai S."/>
            <person name="Zhou R."/>
        </authorList>
    </citation>
    <scope>NUCLEOTIDE SEQUENCE [LARGE SCALE GENOMIC DNA]</scope>
    <source>
        <strain evidence="1">BV-YZ2020</strain>
    </source>
</reference>
<dbReference type="Proteomes" id="UP000828941">
    <property type="component" value="Chromosome 8"/>
</dbReference>
<organism evidence="1 2">
    <name type="scientific">Bauhinia variegata</name>
    <name type="common">Purple orchid tree</name>
    <name type="synonym">Phanera variegata</name>
    <dbReference type="NCBI Taxonomy" id="167791"/>
    <lineage>
        <taxon>Eukaryota</taxon>
        <taxon>Viridiplantae</taxon>
        <taxon>Streptophyta</taxon>
        <taxon>Embryophyta</taxon>
        <taxon>Tracheophyta</taxon>
        <taxon>Spermatophyta</taxon>
        <taxon>Magnoliopsida</taxon>
        <taxon>eudicotyledons</taxon>
        <taxon>Gunneridae</taxon>
        <taxon>Pentapetalae</taxon>
        <taxon>rosids</taxon>
        <taxon>fabids</taxon>
        <taxon>Fabales</taxon>
        <taxon>Fabaceae</taxon>
        <taxon>Cercidoideae</taxon>
        <taxon>Cercideae</taxon>
        <taxon>Bauhiniinae</taxon>
        <taxon>Bauhinia</taxon>
    </lineage>
</organism>
<proteinExistence type="predicted"/>
<keyword evidence="2" id="KW-1185">Reference proteome</keyword>
<gene>
    <name evidence="1" type="ORF">L6164_021011</name>
</gene>
<sequence length="109" mass="12722">MGLPTTKFLTKYFPPSKTAKLRTGIVNFTQFDRESLYDAWERFNELLRRCLHHEMQDWLVMQVFYGGLGSHTKTVVDAGAFLNKDYAEPYELLEEVTTNAFVYADWLTS</sequence>
<protein>
    <submittedName>
        <fullName evidence="1">Uncharacterized protein</fullName>
    </submittedName>
</protein>
<evidence type="ECO:0000313" key="1">
    <source>
        <dbReference type="EMBL" id="KAI4328676.1"/>
    </source>
</evidence>
<evidence type="ECO:0000313" key="2">
    <source>
        <dbReference type="Proteomes" id="UP000828941"/>
    </source>
</evidence>